<dbReference type="Proteomes" id="UP000219621">
    <property type="component" value="Unassembled WGS sequence"/>
</dbReference>
<dbReference type="GO" id="GO:0046872">
    <property type="term" value="F:metal ion binding"/>
    <property type="evidence" value="ECO:0007669"/>
    <property type="project" value="UniProtKB-KW"/>
</dbReference>
<dbReference type="SUPFAM" id="SSF111331">
    <property type="entry name" value="NAD kinase/diacylglycerol kinase-like"/>
    <property type="match status" value="1"/>
</dbReference>
<dbReference type="EMBL" id="OCNJ01000005">
    <property type="protein sequence ID" value="SOD95857.1"/>
    <property type="molecule type" value="Genomic_DNA"/>
</dbReference>
<protein>
    <recommendedName>
        <fullName evidence="12">DAGKc domain-containing protein</fullName>
    </recommendedName>
</protein>
<proteinExistence type="predicted"/>
<dbReference type="PANTHER" id="PTHR12358:SF106">
    <property type="entry name" value="LIPID KINASE YEGS"/>
    <property type="match status" value="1"/>
</dbReference>
<keyword evidence="5" id="KW-0547">Nucleotide-binding</keyword>
<dbReference type="Pfam" id="PF00781">
    <property type="entry name" value="DAGK_cat"/>
    <property type="match status" value="1"/>
</dbReference>
<dbReference type="GO" id="GO:0005886">
    <property type="term" value="C:plasma membrane"/>
    <property type="evidence" value="ECO:0007669"/>
    <property type="project" value="TreeGrafter"/>
</dbReference>
<feature type="domain" description="DAGKc" evidence="12">
    <location>
        <begin position="1"/>
        <end position="129"/>
    </location>
</feature>
<evidence type="ECO:0000256" key="4">
    <source>
        <dbReference type="ARBA" id="ARBA00022723"/>
    </source>
</evidence>
<sequence>MARRALLIVNENSSQGRDGDLRPLLDILRHDGDMRVDVHKSRSREHVAEIIAEHGDGIDLVIMAGGDGTMNAAVDILHERDIALGLLPLGTANDLARTLGIPAGVQAACRAIAHGRPHRIDLGRVNGKLFFNVASVGAAAQLSKQLDRELKARWGVLSYPIRVRDVLGDANAFDAEIEDDQGAVERVRSIQVAVGNGRFYGGGMKVAEESAIDDGRLDLYSLEPQSLWRLVLTLPFIRSGRHGKLEGSVAMTGTRFTVRTAEPLDVSTDGEVTTRTPATFDILPAALTVMVPKDRNGEGVTREMLRDDRVVALDDVIVALKRSIADMEEAADTHDEPDSLDRTLRAIASRRHTVVTTLEDALRALGDLPSAPDADRQTFSHLALRVRALLSGDEARTLADAACSDEDALAEAIEAALDADLPDAVKHTLRALRGDVDRACDEIKAVAAARP</sequence>
<keyword evidence="8" id="KW-0460">Magnesium</keyword>
<keyword evidence="6" id="KW-0418">Kinase</keyword>
<dbReference type="NCBIfam" id="NF009604">
    <property type="entry name" value="PRK13057.1"/>
    <property type="match status" value="1"/>
</dbReference>
<keyword evidence="9" id="KW-0443">Lipid metabolism</keyword>
<dbReference type="GO" id="GO:0016301">
    <property type="term" value="F:kinase activity"/>
    <property type="evidence" value="ECO:0007669"/>
    <property type="project" value="UniProtKB-KW"/>
</dbReference>
<dbReference type="InterPro" id="IPR045540">
    <property type="entry name" value="YegS/DAGK_C"/>
</dbReference>
<dbReference type="AlphaFoldDB" id="A0A286GJZ7"/>
<evidence type="ECO:0000256" key="8">
    <source>
        <dbReference type="ARBA" id="ARBA00022842"/>
    </source>
</evidence>
<evidence type="ECO:0000259" key="12">
    <source>
        <dbReference type="PROSITE" id="PS50146"/>
    </source>
</evidence>
<keyword evidence="14" id="KW-1185">Reference proteome</keyword>
<evidence type="ECO:0000313" key="13">
    <source>
        <dbReference type="EMBL" id="SOD95857.1"/>
    </source>
</evidence>
<keyword evidence="3" id="KW-0808">Transferase</keyword>
<dbReference type="RefSeq" id="WP_097279419.1">
    <property type="nucleotide sequence ID" value="NZ_OCNJ01000005.1"/>
</dbReference>
<evidence type="ECO:0000256" key="1">
    <source>
        <dbReference type="ARBA" id="ARBA00001946"/>
    </source>
</evidence>
<dbReference type="PROSITE" id="PS50146">
    <property type="entry name" value="DAGK"/>
    <property type="match status" value="1"/>
</dbReference>
<evidence type="ECO:0000256" key="7">
    <source>
        <dbReference type="ARBA" id="ARBA00022840"/>
    </source>
</evidence>
<comment type="cofactor">
    <cofactor evidence="1">
        <name>Mg(2+)</name>
        <dbReference type="ChEBI" id="CHEBI:18420"/>
    </cofactor>
</comment>
<dbReference type="InterPro" id="IPR001206">
    <property type="entry name" value="Diacylglycerol_kinase_cat_dom"/>
</dbReference>
<gene>
    <name evidence="13" type="ORF">SAMN05421508_10531</name>
</gene>
<evidence type="ECO:0000313" key="14">
    <source>
        <dbReference type="Proteomes" id="UP000219621"/>
    </source>
</evidence>
<evidence type="ECO:0000256" key="5">
    <source>
        <dbReference type="ARBA" id="ARBA00022741"/>
    </source>
</evidence>
<dbReference type="Gene3D" id="1.20.1260.10">
    <property type="match status" value="1"/>
</dbReference>
<dbReference type="InterPro" id="IPR050187">
    <property type="entry name" value="Lipid_Phosphate_FormReg"/>
</dbReference>
<dbReference type="InterPro" id="IPR017438">
    <property type="entry name" value="ATP-NAD_kinase_N"/>
</dbReference>
<evidence type="ECO:0000256" key="2">
    <source>
        <dbReference type="ARBA" id="ARBA00022516"/>
    </source>
</evidence>
<evidence type="ECO:0000256" key="11">
    <source>
        <dbReference type="ARBA" id="ARBA00023264"/>
    </source>
</evidence>
<keyword evidence="2" id="KW-0444">Lipid biosynthesis</keyword>
<evidence type="ECO:0000256" key="3">
    <source>
        <dbReference type="ARBA" id="ARBA00022679"/>
    </source>
</evidence>
<dbReference type="InterPro" id="IPR012347">
    <property type="entry name" value="Ferritin-like"/>
</dbReference>
<keyword evidence="7" id="KW-0067">ATP-binding</keyword>
<dbReference type="NCBIfam" id="TIGR00147">
    <property type="entry name" value="YegS/Rv2252/BmrU family lipid kinase"/>
    <property type="match status" value="1"/>
</dbReference>
<dbReference type="SMART" id="SM00046">
    <property type="entry name" value="DAGKc"/>
    <property type="match status" value="1"/>
</dbReference>
<keyword evidence="4" id="KW-0479">Metal-binding</keyword>
<accession>A0A286GJZ7</accession>
<dbReference type="Pfam" id="PF19279">
    <property type="entry name" value="YegS_C"/>
    <property type="match status" value="1"/>
</dbReference>
<name>A0A286GJZ7_9PROT</name>
<evidence type="ECO:0000256" key="9">
    <source>
        <dbReference type="ARBA" id="ARBA00023098"/>
    </source>
</evidence>
<organism evidence="13 14">
    <name type="scientific">Caenispirillum bisanense</name>
    <dbReference type="NCBI Taxonomy" id="414052"/>
    <lineage>
        <taxon>Bacteria</taxon>
        <taxon>Pseudomonadati</taxon>
        <taxon>Pseudomonadota</taxon>
        <taxon>Alphaproteobacteria</taxon>
        <taxon>Rhodospirillales</taxon>
        <taxon>Novispirillaceae</taxon>
        <taxon>Caenispirillum</taxon>
    </lineage>
</organism>
<reference evidence="13 14" key="1">
    <citation type="submission" date="2017-09" db="EMBL/GenBank/DDBJ databases">
        <authorList>
            <person name="Ehlers B."/>
            <person name="Leendertz F.H."/>
        </authorList>
    </citation>
    <scope>NUCLEOTIDE SEQUENCE [LARGE SCALE GENOMIC DNA]</scope>
    <source>
        <strain evidence="13 14">USBA 140</strain>
    </source>
</reference>
<dbReference type="InterPro" id="IPR016064">
    <property type="entry name" value="NAD/diacylglycerol_kinase_sf"/>
</dbReference>
<evidence type="ECO:0000256" key="6">
    <source>
        <dbReference type="ARBA" id="ARBA00022777"/>
    </source>
</evidence>
<keyword evidence="10" id="KW-0594">Phospholipid biosynthesis</keyword>
<dbReference type="InterPro" id="IPR005218">
    <property type="entry name" value="Diacylglycerol/lipid_kinase"/>
</dbReference>
<dbReference type="Gene3D" id="3.40.50.10330">
    <property type="entry name" value="Probable inorganic polyphosphate/atp-NAD kinase, domain 1"/>
    <property type="match status" value="1"/>
</dbReference>
<dbReference type="GO" id="GO:0008654">
    <property type="term" value="P:phospholipid biosynthetic process"/>
    <property type="evidence" value="ECO:0007669"/>
    <property type="project" value="UniProtKB-KW"/>
</dbReference>
<keyword evidence="11" id="KW-1208">Phospholipid metabolism</keyword>
<dbReference type="Gene3D" id="2.60.200.40">
    <property type="match status" value="1"/>
</dbReference>
<dbReference type="PANTHER" id="PTHR12358">
    <property type="entry name" value="SPHINGOSINE KINASE"/>
    <property type="match status" value="1"/>
</dbReference>
<dbReference type="GO" id="GO:0005524">
    <property type="term" value="F:ATP binding"/>
    <property type="evidence" value="ECO:0007669"/>
    <property type="project" value="UniProtKB-KW"/>
</dbReference>
<dbReference type="OrthoDB" id="142078at2"/>
<evidence type="ECO:0000256" key="10">
    <source>
        <dbReference type="ARBA" id="ARBA00023209"/>
    </source>
</evidence>